<evidence type="ECO:0000256" key="6">
    <source>
        <dbReference type="ARBA" id="ARBA00034875"/>
    </source>
</evidence>
<dbReference type="PANTHER" id="PTHR12883">
    <property type="entry name" value="ADIPOCYTE-SPECIFIC PROTEIN 4-RELATED"/>
    <property type="match status" value="1"/>
</dbReference>
<dbReference type="GO" id="GO:0030867">
    <property type="term" value="C:rough endoplasmic reticulum membrane"/>
    <property type="evidence" value="ECO:0007669"/>
    <property type="project" value="UniProtKB-SubCell"/>
</dbReference>
<comment type="similarity">
    <text evidence="5">Belongs to the CCDC47 family.</text>
</comment>
<evidence type="ECO:0000256" key="8">
    <source>
        <dbReference type="SAM" id="MobiDB-lite"/>
    </source>
</evidence>
<feature type="compositionally biased region" description="Basic and acidic residues" evidence="8">
    <location>
        <begin position="429"/>
        <end position="462"/>
    </location>
</feature>
<evidence type="ECO:0000256" key="3">
    <source>
        <dbReference type="ARBA" id="ARBA00023136"/>
    </source>
</evidence>
<accession>A0A336M334</accession>
<proteinExistence type="inferred from homology"/>
<evidence type="ECO:0000256" key="1">
    <source>
        <dbReference type="ARBA" id="ARBA00022692"/>
    </source>
</evidence>
<keyword evidence="1" id="KW-0812">Transmembrane</keyword>
<keyword evidence="2" id="KW-1133">Transmembrane helix</keyword>
<dbReference type="Pfam" id="PF07946">
    <property type="entry name" value="CCDC47"/>
    <property type="match status" value="1"/>
</dbReference>
<evidence type="ECO:0000256" key="5">
    <source>
        <dbReference type="ARBA" id="ARBA00034746"/>
    </source>
</evidence>
<sequence>MKILVIFLAICAITIPRITCVEMEEDNDFADFEEFDDDEPVETGNSHQQSNSNRQQQSTGGGSKKQEDSFDDDDDDDGIVESEDSELFEGFDDEEFEGFNSETDTETENEIPKSADSGKKGGEPKITAAKVPIHFRTHWDSYWIEMLMLVGLFAYFSNYIVGRSRNSKIANMWLSTHRSLLEENFVLVGDDGRKEGEPFSGYVKESESLYTLWCSGRTCCEGMLVELKMIKRQDLVSLIAGLMRPVQDQVQIKVEISKDSMDTFVLCVASKKTATKSFKEINDLSKFCTLVNKPEDKYNVPQGFSVLSEIPEATAAMLDSKLLAALNKFGHLIDFIHISDQYSGVIQQEDPGQLKQPEVERVLIANFNIPPKTDMETLKPMLILVFYIMERLKRFRMSREAKNKADKNRARVEEQFLKTTHAARAEAAALRREEKRKAEKEKILAEEDPDKQKKWEKKEAKREKRKNQPKMKQLSIKAL</sequence>
<dbReference type="EMBL" id="UFQS01000338">
    <property type="protein sequence ID" value="SSX02972.1"/>
    <property type="molecule type" value="Genomic_DNA"/>
</dbReference>
<feature type="chain" id="PRO_5036062295" description="PAT complex subunit CCDC47" evidence="9">
    <location>
        <begin position="21"/>
        <end position="479"/>
    </location>
</feature>
<dbReference type="GO" id="GO:0032469">
    <property type="term" value="P:endoplasmic reticulum calcium ion homeostasis"/>
    <property type="evidence" value="ECO:0007669"/>
    <property type="project" value="InterPro"/>
</dbReference>
<dbReference type="OMA" id="MHLVRDM"/>
<feature type="compositionally biased region" description="Acidic residues" evidence="8">
    <location>
        <begin position="69"/>
        <end position="109"/>
    </location>
</feature>
<evidence type="ECO:0000313" key="11">
    <source>
        <dbReference type="EMBL" id="SSX23339.1"/>
    </source>
</evidence>
<feature type="region of interest" description="Disordered" evidence="8">
    <location>
        <begin position="33"/>
        <end position="124"/>
    </location>
</feature>
<evidence type="ECO:0000256" key="4">
    <source>
        <dbReference type="ARBA" id="ARBA00034697"/>
    </source>
</evidence>
<reference evidence="10" key="1">
    <citation type="submission" date="2018-04" db="EMBL/GenBank/DDBJ databases">
        <authorList>
            <person name="Go L.Y."/>
            <person name="Mitchell J.A."/>
        </authorList>
    </citation>
    <scope>NUCLEOTIDE SEQUENCE</scope>
    <source>
        <tissue evidence="10">Whole organism</tissue>
    </source>
</reference>
<reference evidence="11" key="2">
    <citation type="submission" date="2018-07" db="EMBL/GenBank/DDBJ databases">
        <authorList>
            <person name="Quirk P.G."/>
            <person name="Krulwich T.A."/>
        </authorList>
    </citation>
    <scope>NUCLEOTIDE SEQUENCE</scope>
</reference>
<keyword evidence="9" id="KW-0732">Signal</keyword>
<feature type="region of interest" description="Disordered" evidence="8">
    <location>
        <begin position="425"/>
        <end position="479"/>
    </location>
</feature>
<keyword evidence="3" id="KW-0472">Membrane</keyword>
<dbReference type="InterPro" id="IPR012879">
    <property type="entry name" value="CCDC47"/>
</dbReference>
<dbReference type="PANTHER" id="PTHR12883:SF0">
    <property type="entry name" value="PAT COMPLEX SUBUNIT CCDC47"/>
    <property type="match status" value="1"/>
</dbReference>
<organism evidence="11">
    <name type="scientific">Culicoides sonorensis</name>
    <name type="common">Biting midge</name>
    <dbReference type="NCBI Taxonomy" id="179676"/>
    <lineage>
        <taxon>Eukaryota</taxon>
        <taxon>Metazoa</taxon>
        <taxon>Ecdysozoa</taxon>
        <taxon>Arthropoda</taxon>
        <taxon>Hexapoda</taxon>
        <taxon>Insecta</taxon>
        <taxon>Pterygota</taxon>
        <taxon>Neoptera</taxon>
        <taxon>Endopterygota</taxon>
        <taxon>Diptera</taxon>
        <taxon>Nematocera</taxon>
        <taxon>Chironomoidea</taxon>
        <taxon>Ceratopogonidae</taxon>
        <taxon>Ceratopogoninae</taxon>
        <taxon>Culicoides</taxon>
        <taxon>Monoculicoides</taxon>
    </lineage>
</organism>
<dbReference type="GO" id="GO:0005509">
    <property type="term" value="F:calcium ion binding"/>
    <property type="evidence" value="ECO:0007669"/>
    <property type="project" value="InterPro"/>
</dbReference>
<name>A0A336M334_CULSO</name>
<feature type="compositionally biased region" description="Basic and acidic residues" evidence="8">
    <location>
        <begin position="110"/>
        <end position="123"/>
    </location>
</feature>
<dbReference type="EMBL" id="UFQT01000338">
    <property type="protein sequence ID" value="SSX23339.1"/>
    <property type="molecule type" value="Genomic_DNA"/>
</dbReference>
<evidence type="ECO:0000256" key="7">
    <source>
        <dbReference type="ARBA" id="ARBA00034902"/>
    </source>
</evidence>
<dbReference type="VEuPathDB" id="VectorBase:CSON008819"/>
<comment type="subcellular location">
    <subcellularLocation>
        <location evidence="4">Rough endoplasmic reticulum membrane</location>
        <topology evidence="4">Single-pass type I membrane protein</topology>
    </subcellularLocation>
</comment>
<protein>
    <recommendedName>
        <fullName evidence="6">PAT complex subunit CCDC47</fullName>
    </recommendedName>
    <alternativeName>
        <fullName evidence="7">Coiled-coil domain-containing protein 47</fullName>
    </alternativeName>
</protein>
<evidence type="ECO:0000313" key="10">
    <source>
        <dbReference type="EMBL" id="SSX02972.1"/>
    </source>
</evidence>
<feature type="compositionally biased region" description="Low complexity" evidence="8">
    <location>
        <begin position="44"/>
        <end position="58"/>
    </location>
</feature>
<gene>
    <name evidence="11" type="primary">CSON008819</name>
</gene>
<evidence type="ECO:0000256" key="9">
    <source>
        <dbReference type="SAM" id="SignalP"/>
    </source>
</evidence>
<evidence type="ECO:0000256" key="2">
    <source>
        <dbReference type="ARBA" id="ARBA00022989"/>
    </source>
</evidence>
<dbReference type="AlphaFoldDB" id="A0A336M334"/>
<feature type="signal peptide" evidence="9">
    <location>
        <begin position="1"/>
        <end position="20"/>
    </location>
</feature>